<gene>
    <name evidence="5" type="ORF">ab3b_01630</name>
    <name evidence="4" type="ORF">B6254_1762</name>
</gene>
<dbReference type="AlphaFoldDB" id="A0A0D1KDP7"/>
<dbReference type="Proteomes" id="UP000032289">
    <property type="component" value="Unassembled WGS sequence"/>
</dbReference>
<evidence type="ECO:0000256" key="2">
    <source>
        <dbReference type="SAM" id="Phobius"/>
    </source>
</evidence>
<keyword evidence="2" id="KW-0812">Transmembrane</keyword>
<evidence type="ECO:0000259" key="3">
    <source>
        <dbReference type="SMART" id="SM00062"/>
    </source>
</evidence>
<dbReference type="Gene3D" id="3.40.190.10">
    <property type="entry name" value="Periplasmic binding protein-like II"/>
    <property type="match status" value="2"/>
</dbReference>
<keyword evidence="1" id="KW-0732">Signal</keyword>
<evidence type="ECO:0000313" key="7">
    <source>
        <dbReference type="Proteomes" id="UP000244870"/>
    </source>
</evidence>
<name>A0A0D1KDP7_9LACO</name>
<dbReference type="CDD" id="cd00996">
    <property type="entry name" value="PBP2_AatB_like"/>
    <property type="match status" value="1"/>
</dbReference>
<reference evidence="5" key="1">
    <citation type="journal article" date="2015" name="Microbiology (Mosc.)">
        <title>Genomics of the Weissella cibaria species with an examination of its metabolic traits.</title>
        <authorList>
            <person name="Lynch K.M."/>
            <person name="Lucid A."/>
            <person name="Arendt E.K."/>
            <person name="Sleator R.D."/>
            <person name="Lucey B."/>
            <person name="Coffey A."/>
        </authorList>
    </citation>
    <scope>NUCLEOTIDE SEQUENCE [LARGE SCALE GENOMIC DNA]</scope>
    <source>
        <strain evidence="5">AB3b</strain>
    </source>
</reference>
<organism evidence="5 6">
    <name type="scientific">Weissella cibaria</name>
    <dbReference type="NCBI Taxonomy" id="137591"/>
    <lineage>
        <taxon>Bacteria</taxon>
        <taxon>Bacillati</taxon>
        <taxon>Bacillota</taxon>
        <taxon>Bacilli</taxon>
        <taxon>Lactobacillales</taxon>
        <taxon>Lactobacillaceae</taxon>
        <taxon>Weissella</taxon>
    </lineage>
</organism>
<dbReference type="SMART" id="SM00062">
    <property type="entry name" value="PBPb"/>
    <property type="match status" value="1"/>
</dbReference>
<dbReference type="Pfam" id="PF00497">
    <property type="entry name" value="SBP_bac_3"/>
    <property type="match status" value="1"/>
</dbReference>
<accession>A0A0D1KDP7</accession>
<evidence type="ECO:0000313" key="4">
    <source>
        <dbReference type="EMBL" id="AWF96144.1"/>
    </source>
</evidence>
<dbReference type="EMBL" id="JWHT01000037">
    <property type="protein sequence ID" value="KIU23024.1"/>
    <property type="molecule type" value="Genomic_DNA"/>
</dbReference>
<dbReference type="PANTHER" id="PTHR35936:SF34">
    <property type="entry name" value="ABC TRANSPORTER EXTRACELLULAR-BINDING PROTEIN YCKB-RELATED"/>
    <property type="match status" value="1"/>
</dbReference>
<feature type="domain" description="Solute-binding protein family 3/N-terminal" evidence="3">
    <location>
        <begin position="47"/>
        <end position="274"/>
    </location>
</feature>
<proteinExistence type="predicted"/>
<feature type="transmembrane region" description="Helical" evidence="2">
    <location>
        <begin position="12"/>
        <end position="30"/>
    </location>
</feature>
<dbReference type="EMBL" id="CP020928">
    <property type="protein sequence ID" value="AWF96144.1"/>
    <property type="molecule type" value="Genomic_DNA"/>
</dbReference>
<dbReference type="SUPFAM" id="SSF53850">
    <property type="entry name" value="Periplasmic binding protein-like II"/>
    <property type="match status" value="1"/>
</dbReference>
<dbReference type="Proteomes" id="UP000244870">
    <property type="component" value="Chromosome"/>
</dbReference>
<evidence type="ECO:0000313" key="5">
    <source>
        <dbReference type="EMBL" id="KIU23024.1"/>
    </source>
</evidence>
<keyword evidence="2" id="KW-0472">Membrane</keyword>
<dbReference type="PATRIC" id="fig|137591.24.peg.1595"/>
<protein>
    <submittedName>
        <fullName evidence="5">Putative amino-acid ABC transporter-binding protein</fullName>
    </submittedName>
</protein>
<dbReference type="RefSeq" id="WP_043941519.1">
    <property type="nucleotide sequence ID" value="NZ_CABJFA010000004.1"/>
</dbReference>
<evidence type="ECO:0000256" key="1">
    <source>
        <dbReference type="ARBA" id="ARBA00022729"/>
    </source>
</evidence>
<evidence type="ECO:0000313" key="6">
    <source>
        <dbReference type="Proteomes" id="UP000032289"/>
    </source>
</evidence>
<reference evidence="4 7" key="2">
    <citation type="submission" date="2017-04" db="EMBL/GenBank/DDBJ databases">
        <title>Weissella cibaria strain m2 complete genome.</title>
        <authorList>
            <person name="Pan Q."/>
            <person name="Tan M."/>
            <person name="Yao F."/>
            <person name="Su S."/>
        </authorList>
    </citation>
    <scope>NUCLEOTIDE SEQUENCE [LARGE SCALE GENOMIC DNA]</scope>
    <source>
        <strain evidence="4 7">M2</strain>
    </source>
</reference>
<dbReference type="InterPro" id="IPR001638">
    <property type="entry name" value="Solute-binding_3/MltF_N"/>
</dbReference>
<dbReference type="OrthoDB" id="9775197at2"/>
<keyword evidence="2" id="KW-1133">Transmembrane helix</keyword>
<dbReference type="PANTHER" id="PTHR35936">
    <property type="entry name" value="MEMBRANE-BOUND LYTIC MUREIN TRANSGLYCOSYLASE F"/>
    <property type="match status" value="1"/>
</dbReference>
<sequence length="277" mass="31190">MKKKINWRRQIIGNGIVLVVLALLVGFVWYRTSHANDTWRKVTADKTVVVGLDDTFVPMGYRDKSGKLVGFDVDLARATFKKLGLRVKFQAIDWSMKETELDTGHIDMIWNGYTMTPARAKKVAFSVPYHNDSQVLVTLKRNQIDTIKQMAGKTLAVQTGSAGLTVFNEKPKVLKDFLGSAPVQYDTFDKALNDLQVGRVSAVLIDMDYARYYVAHEPNPADFEIIKTGYGEDAYGVGFRKGDVTLREKVNQVLTSFKKDGTLDKVSERYFGTKNND</sequence>